<feature type="region of interest" description="Disordered" evidence="1">
    <location>
        <begin position="21"/>
        <end position="79"/>
    </location>
</feature>
<organism evidence="2">
    <name type="scientific">Chaetoceros debilis</name>
    <dbReference type="NCBI Taxonomy" id="122233"/>
    <lineage>
        <taxon>Eukaryota</taxon>
        <taxon>Sar</taxon>
        <taxon>Stramenopiles</taxon>
        <taxon>Ochrophyta</taxon>
        <taxon>Bacillariophyta</taxon>
        <taxon>Coscinodiscophyceae</taxon>
        <taxon>Chaetocerotophycidae</taxon>
        <taxon>Chaetocerotales</taxon>
        <taxon>Chaetocerotaceae</taxon>
        <taxon>Chaetoceros</taxon>
    </lineage>
</organism>
<feature type="region of interest" description="Disordered" evidence="1">
    <location>
        <begin position="279"/>
        <end position="304"/>
    </location>
</feature>
<reference evidence="2" key="1">
    <citation type="submission" date="2021-01" db="EMBL/GenBank/DDBJ databases">
        <authorList>
            <person name="Corre E."/>
            <person name="Pelletier E."/>
            <person name="Niang G."/>
            <person name="Scheremetjew M."/>
            <person name="Finn R."/>
            <person name="Kale V."/>
            <person name="Holt S."/>
            <person name="Cochrane G."/>
            <person name="Meng A."/>
            <person name="Brown T."/>
            <person name="Cohen L."/>
        </authorList>
    </citation>
    <scope>NUCLEOTIDE SEQUENCE</scope>
    <source>
        <strain evidence="2">MM31A-1</strain>
    </source>
</reference>
<feature type="compositionally biased region" description="Polar residues" evidence="1">
    <location>
        <begin position="206"/>
        <end position="215"/>
    </location>
</feature>
<name>A0A7S3Q8C7_9STRA</name>
<accession>A0A7S3Q8C7</accession>
<feature type="region of interest" description="Disordered" evidence="1">
    <location>
        <begin position="117"/>
        <end position="228"/>
    </location>
</feature>
<feature type="compositionally biased region" description="Low complexity" evidence="1">
    <location>
        <begin position="151"/>
        <end position="161"/>
    </location>
</feature>
<gene>
    <name evidence="2" type="ORF">CDEB00056_LOCUS13944</name>
</gene>
<feature type="compositionally biased region" description="Polar residues" evidence="1">
    <location>
        <begin position="283"/>
        <end position="304"/>
    </location>
</feature>
<evidence type="ECO:0000256" key="1">
    <source>
        <dbReference type="SAM" id="MobiDB-lite"/>
    </source>
</evidence>
<protein>
    <submittedName>
        <fullName evidence="2">Uncharacterized protein</fullName>
    </submittedName>
</protein>
<feature type="compositionally biased region" description="Basic and acidic residues" evidence="1">
    <location>
        <begin position="34"/>
        <end position="79"/>
    </location>
</feature>
<dbReference type="AlphaFoldDB" id="A0A7S3Q8C7"/>
<feature type="compositionally biased region" description="Basic residues" evidence="1">
    <location>
        <begin position="162"/>
        <end position="175"/>
    </location>
</feature>
<feature type="compositionally biased region" description="Polar residues" evidence="1">
    <location>
        <begin position="178"/>
        <end position="192"/>
    </location>
</feature>
<evidence type="ECO:0000313" key="2">
    <source>
        <dbReference type="EMBL" id="CAE0469091.1"/>
    </source>
</evidence>
<dbReference type="EMBL" id="HBIO01018170">
    <property type="protein sequence ID" value="CAE0469091.1"/>
    <property type="molecule type" value="Transcribed_RNA"/>
</dbReference>
<proteinExistence type="predicted"/>
<sequence>MVDTPFKIRVIVDGEAVRIPEGADAQSEVPVGNEGREGEKQIQIEKNDDVAMKEKKNQDLESDENIEKNEGESQTETRIDSPFKLQLTVIVNGVTQSLDANDEIEEVQVGKKINGKKDNITTENNESQEKDNDVGVGVPSGVRRKPKKAKSASAAKTAVPASKKKKAIKKRKGRGKSLPSQNIETNDTQETATAVEVRSRPRSESNDVIASSATPKRNHCKSDHYHQKSIKEKREQLLSLLQDRYDIDKGNTASATLSAKIISKIDNLVEKMMQSILRESDDNTGNASSKRQKTGNQNGDDSNIATILERQESITKKRVKLVSLLKERNDFSKNHGRNDELTAKISLSIDSLDEERMNLILGGDGDDEETLEI</sequence>